<dbReference type="RefSeq" id="WP_380251168.1">
    <property type="nucleotide sequence ID" value="NZ_JBHUII010000004.1"/>
</dbReference>
<protein>
    <submittedName>
        <fullName evidence="1">Uncharacterized protein</fullName>
    </submittedName>
</protein>
<dbReference type="Proteomes" id="UP001597294">
    <property type="component" value="Unassembled WGS sequence"/>
</dbReference>
<comment type="caution">
    <text evidence="1">The sequence shown here is derived from an EMBL/GenBank/DDBJ whole genome shotgun (WGS) entry which is preliminary data.</text>
</comment>
<gene>
    <name evidence="1" type="ORF">ACFSKO_10300</name>
</gene>
<evidence type="ECO:0000313" key="2">
    <source>
        <dbReference type="Proteomes" id="UP001597294"/>
    </source>
</evidence>
<reference evidence="2" key="1">
    <citation type="journal article" date="2019" name="Int. J. Syst. Evol. Microbiol.">
        <title>The Global Catalogue of Microorganisms (GCM) 10K type strain sequencing project: providing services to taxonomists for standard genome sequencing and annotation.</title>
        <authorList>
            <consortium name="The Broad Institute Genomics Platform"/>
            <consortium name="The Broad Institute Genome Sequencing Center for Infectious Disease"/>
            <person name="Wu L."/>
            <person name="Ma J."/>
        </authorList>
    </citation>
    <scope>NUCLEOTIDE SEQUENCE [LARGE SCALE GENOMIC DNA]</scope>
    <source>
        <strain evidence="2">CGMCC 4.7192</strain>
    </source>
</reference>
<sequence length="142" mass="15892">MLRHYCQSYADPSSHAWDKVFVLGEDELGPYDGAWVVSAVGSFIRSIRNGRKRSFEFIVSCCPICRLQICTAELNALWLVQAARTENVIGMETAAILTLDGHNTQDLISSAHHLGSVLREVFPEEREHRYKPSVTGYPGSTH</sequence>
<proteinExistence type="predicted"/>
<accession>A0ABW5BKK1</accession>
<organism evidence="1 2">
    <name type="scientific">Kiloniella antarctica</name>
    <dbReference type="NCBI Taxonomy" id="1550907"/>
    <lineage>
        <taxon>Bacteria</taxon>
        <taxon>Pseudomonadati</taxon>
        <taxon>Pseudomonadota</taxon>
        <taxon>Alphaproteobacteria</taxon>
        <taxon>Rhodospirillales</taxon>
        <taxon>Kiloniellaceae</taxon>
        <taxon>Kiloniella</taxon>
    </lineage>
</organism>
<evidence type="ECO:0000313" key="1">
    <source>
        <dbReference type="EMBL" id="MFD2206006.1"/>
    </source>
</evidence>
<keyword evidence="2" id="KW-1185">Reference proteome</keyword>
<dbReference type="EMBL" id="JBHUII010000004">
    <property type="protein sequence ID" value="MFD2206006.1"/>
    <property type="molecule type" value="Genomic_DNA"/>
</dbReference>
<name>A0ABW5BKK1_9PROT</name>